<protein>
    <submittedName>
        <fullName evidence="2">Uncharacterized protein</fullName>
    </submittedName>
</protein>
<feature type="region of interest" description="Disordered" evidence="1">
    <location>
        <begin position="46"/>
        <end position="123"/>
    </location>
</feature>
<feature type="compositionally biased region" description="Polar residues" evidence="1">
    <location>
        <begin position="99"/>
        <end position="123"/>
    </location>
</feature>
<proteinExistence type="predicted"/>
<accession>A0AAD3Y973</accession>
<feature type="compositionally biased region" description="Basic and acidic residues" evidence="1">
    <location>
        <begin position="88"/>
        <end position="98"/>
    </location>
</feature>
<dbReference type="EMBL" id="BSYO01000069">
    <property type="protein sequence ID" value="GMH32101.1"/>
    <property type="molecule type" value="Genomic_DNA"/>
</dbReference>
<organism evidence="2 3">
    <name type="scientific">Nepenthes gracilis</name>
    <name type="common">Slender pitcher plant</name>
    <dbReference type="NCBI Taxonomy" id="150966"/>
    <lineage>
        <taxon>Eukaryota</taxon>
        <taxon>Viridiplantae</taxon>
        <taxon>Streptophyta</taxon>
        <taxon>Embryophyta</taxon>
        <taxon>Tracheophyta</taxon>
        <taxon>Spermatophyta</taxon>
        <taxon>Magnoliopsida</taxon>
        <taxon>eudicotyledons</taxon>
        <taxon>Gunneridae</taxon>
        <taxon>Pentapetalae</taxon>
        <taxon>Caryophyllales</taxon>
        <taxon>Nepenthaceae</taxon>
        <taxon>Nepenthes</taxon>
    </lineage>
</organism>
<dbReference type="AlphaFoldDB" id="A0AAD3Y973"/>
<sequence length="123" mass="14031">MDSRWRLGLNQELRPLCIRFGSHRSNHTASCALLAERRQTIGLGINYRGGPAATRPELPNSGHRPQQRDHTVTHTRKASVNSVCRRGSRSELFRHENPKNTSHQRQKATSNQFRNTLGSSKRH</sequence>
<evidence type="ECO:0000313" key="3">
    <source>
        <dbReference type="Proteomes" id="UP001279734"/>
    </source>
</evidence>
<comment type="caution">
    <text evidence="2">The sequence shown here is derived from an EMBL/GenBank/DDBJ whole genome shotgun (WGS) entry which is preliminary data.</text>
</comment>
<keyword evidence="3" id="KW-1185">Reference proteome</keyword>
<dbReference type="Proteomes" id="UP001279734">
    <property type="component" value="Unassembled WGS sequence"/>
</dbReference>
<reference evidence="2" key="1">
    <citation type="submission" date="2023-05" db="EMBL/GenBank/DDBJ databases">
        <title>Nepenthes gracilis genome sequencing.</title>
        <authorList>
            <person name="Fukushima K."/>
        </authorList>
    </citation>
    <scope>NUCLEOTIDE SEQUENCE</scope>
    <source>
        <strain evidence="2">SING2019-196</strain>
    </source>
</reference>
<name>A0AAD3Y973_NEPGR</name>
<evidence type="ECO:0000256" key="1">
    <source>
        <dbReference type="SAM" id="MobiDB-lite"/>
    </source>
</evidence>
<evidence type="ECO:0000313" key="2">
    <source>
        <dbReference type="EMBL" id="GMH32101.1"/>
    </source>
</evidence>
<gene>
    <name evidence="2" type="ORF">Nepgr_033945</name>
</gene>